<sequence length="568" mass="61815">MSGQRAALPHGIAVMLLFDNNSFTKLARSDLHDHYLPSFFEKLSFLYPAASITTFVQECGTDGNMDELSPPAPRKYNDFQDVIQGVHSSVAPTHRLTGPLIHQAIEFLSAIAATARHIVIIGPSLLQTESLNINWHRLAQSLAKVSIYCHLMLHAHAAGPTETLNLMFTETLRLQRLVEDKSWFPDTKSQIVPRMSSIRTLTPPLEVVTPFKVTSPSVPAPRQSSLSAPFINNFPKATNQSMHVPTIPTSASDAELPSIVTQLQQMHGLTKKKVYGKKPKRPPFVSSEVYRDSPRKAASLSPVSPSDTNHGGRVTSPSLIDRTTRVHGSVISHPGIARSSLDIVTSGQVPVHNHAPPYRPPTTTMSLPSSPVSRGPPLYPDSTVVSSRTAYHQPQPLVSMPSPSHLHTVSKSASGFAEDITVKAYSRGDGGVSNFSSAHDDRLYLKHQNQDTSFHATTSYPVSPSVYRDELLSHLGGPMGSTSSDQHFTHAPSSELSSYVQNNQTIDSFTPLRQPTLWHAPYDSPPNFPSNQIHTISQYGMITGPSKISSYPPSPVSSSSSSLTGWAG</sequence>
<comment type="caution">
    <text evidence="2">The sequence shown here is derived from an EMBL/GenBank/DDBJ whole genome shotgun (WGS) entry which is preliminary data.</text>
</comment>
<evidence type="ECO:0000313" key="2">
    <source>
        <dbReference type="EMBL" id="KAJ3999423.1"/>
    </source>
</evidence>
<reference evidence="2" key="1">
    <citation type="submission" date="2022-08" db="EMBL/GenBank/DDBJ databases">
        <authorList>
            <consortium name="DOE Joint Genome Institute"/>
            <person name="Min B."/>
            <person name="Riley R."/>
            <person name="Sierra-Patev S."/>
            <person name="Naranjo-Ortiz M."/>
            <person name="Looney B."/>
            <person name="Konkel Z."/>
            <person name="Slot J.C."/>
            <person name="Sakamoto Y."/>
            <person name="Steenwyk J.L."/>
            <person name="Rokas A."/>
            <person name="Carro J."/>
            <person name="Camarero S."/>
            <person name="Ferreira P."/>
            <person name="Molpeceres G."/>
            <person name="Ruiz-Duenas F.J."/>
            <person name="Serrano A."/>
            <person name="Henrissat B."/>
            <person name="Drula E."/>
            <person name="Hughes K.W."/>
            <person name="Mata J.L."/>
            <person name="Ishikawa N.K."/>
            <person name="Vargas-Isla R."/>
            <person name="Ushijima S."/>
            <person name="Smith C.A."/>
            <person name="Ahrendt S."/>
            <person name="Andreopoulos W."/>
            <person name="He G."/>
            <person name="Labutti K."/>
            <person name="Lipzen A."/>
            <person name="Ng V."/>
            <person name="Sandor L."/>
            <person name="Barry K."/>
            <person name="Martinez A.T."/>
            <person name="Xiao Y."/>
            <person name="Gibbons J.G."/>
            <person name="Terashima K."/>
            <person name="Hibbett D.S."/>
            <person name="Grigoriev I.V."/>
        </authorList>
    </citation>
    <scope>NUCLEOTIDE SEQUENCE</scope>
    <source>
        <strain evidence="2">TFB10827</strain>
    </source>
</reference>
<feature type="region of interest" description="Disordered" evidence="1">
    <location>
        <begin position="547"/>
        <end position="568"/>
    </location>
</feature>
<keyword evidence="3" id="KW-1185">Reference proteome</keyword>
<organism evidence="2 3">
    <name type="scientific">Lentinula boryana</name>
    <dbReference type="NCBI Taxonomy" id="40481"/>
    <lineage>
        <taxon>Eukaryota</taxon>
        <taxon>Fungi</taxon>
        <taxon>Dikarya</taxon>
        <taxon>Basidiomycota</taxon>
        <taxon>Agaricomycotina</taxon>
        <taxon>Agaricomycetes</taxon>
        <taxon>Agaricomycetidae</taxon>
        <taxon>Agaricales</taxon>
        <taxon>Marasmiineae</taxon>
        <taxon>Omphalotaceae</taxon>
        <taxon>Lentinula</taxon>
    </lineage>
</organism>
<dbReference type="EMBL" id="MU790539">
    <property type="protein sequence ID" value="KAJ3999423.1"/>
    <property type="molecule type" value="Genomic_DNA"/>
</dbReference>
<name>A0ABQ8QLW8_9AGAR</name>
<gene>
    <name evidence="2" type="ORF">F5050DRAFT_969839</name>
</gene>
<accession>A0ABQ8QLW8</accession>
<feature type="region of interest" description="Disordered" evidence="1">
    <location>
        <begin position="355"/>
        <end position="376"/>
    </location>
</feature>
<proteinExistence type="predicted"/>
<feature type="compositionally biased region" description="Basic residues" evidence="1">
    <location>
        <begin position="270"/>
        <end position="281"/>
    </location>
</feature>
<evidence type="ECO:0000313" key="3">
    <source>
        <dbReference type="Proteomes" id="UP001163828"/>
    </source>
</evidence>
<dbReference type="Proteomes" id="UP001163828">
    <property type="component" value="Unassembled WGS sequence"/>
</dbReference>
<feature type="compositionally biased region" description="Low complexity" evidence="1">
    <location>
        <begin position="547"/>
        <end position="562"/>
    </location>
</feature>
<protein>
    <submittedName>
        <fullName evidence="2">Uncharacterized protein</fullName>
    </submittedName>
</protein>
<evidence type="ECO:0000256" key="1">
    <source>
        <dbReference type="SAM" id="MobiDB-lite"/>
    </source>
</evidence>
<feature type="compositionally biased region" description="Low complexity" evidence="1">
    <location>
        <begin position="361"/>
        <end position="373"/>
    </location>
</feature>
<feature type="region of interest" description="Disordered" evidence="1">
    <location>
        <begin position="270"/>
        <end position="318"/>
    </location>
</feature>